<name>A0AAP8MCL8_9GAMM</name>
<sequence length="102" mass="11458">MKYLLSIPLLLAATYTAAACPTLRPEDAPVPVDGMTATQVEMQASQDAANQYVEEIRLFLECNAHRLHDLEHNYYVHQAFTAAETYNAELQEFRGRDTVAGR</sequence>
<evidence type="ECO:0000313" key="2">
    <source>
        <dbReference type="EMBL" id="PLW85179.1"/>
    </source>
</evidence>
<organism evidence="2 3">
    <name type="scientific">Halioglobus japonicus</name>
    <dbReference type="NCBI Taxonomy" id="930805"/>
    <lineage>
        <taxon>Bacteria</taxon>
        <taxon>Pseudomonadati</taxon>
        <taxon>Pseudomonadota</taxon>
        <taxon>Gammaproteobacteria</taxon>
        <taxon>Cellvibrionales</taxon>
        <taxon>Halieaceae</taxon>
        <taxon>Halioglobus</taxon>
    </lineage>
</organism>
<dbReference type="RefSeq" id="WP_084198030.1">
    <property type="nucleotide sequence ID" value="NZ_BMYL01000004.1"/>
</dbReference>
<accession>A0AAP8MCL8</accession>
<evidence type="ECO:0000313" key="3">
    <source>
        <dbReference type="Proteomes" id="UP000235162"/>
    </source>
</evidence>
<protein>
    <recommendedName>
        <fullName evidence="4">DUF4398 domain-containing protein</fullName>
    </recommendedName>
</protein>
<keyword evidence="3" id="KW-1185">Reference proteome</keyword>
<evidence type="ECO:0008006" key="4">
    <source>
        <dbReference type="Google" id="ProtNLM"/>
    </source>
</evidence>
<keyword evidence="1" id="KW-0732">Signal</keyword>
<proteinExistence type="predicted"/>
<reference evidence="2 3" key="1">
    <citation type="submission" date="2018-01" db="EMBL/GenBank/DDBJ databases">
        <title>The draft genome sequence of Halioglobus japonicus S1-36.</title>
        <authorList>
            <person name="Du Z.-J."/>
            <person name="Shi M.-J."/>
        </authorList>
    </citation>
    <scope>NUCLEOTIDE SEQUENCE [LARGE SCALE GENOMIC DNA]</scope>
    <source>
        <strain evidence="2 3">S1-36</strain>
    </source>
</reference>
<feature type="chain" id="PRO_5042997748" description="DUF4398 domain-containing protein" evidence="1">
    <location>
        <begin position="19"/>
        <end position="102"/>
    </location>
</feature>
<evidence type="ECO:0000256" key="1">
    <source>
        <dbReference type="SAM" id="SignalP"/>
    </source>
</evidence>
<comment type="caution">
    <text evidence="2">The sequence shown here is derived from an EMBL/GenBank/DDBJ whole genome shotgun (WGS) entry which is preliminary data.</text>
</comment>
<dbReference type="Proteomes" id="UP000235162">
    <property type="component" value="Unassembled WGS sequence"/>
</dbReference>
<dbReference type="KEGG" id="hja:BST95_02525"/>
<dbReference type="AlphaFoldDB" id="A0AAP8MCL8"/>
<dbReference type="EMBL" id="PKUR01000004">
    <property type="protein sequence ID" value="PLW85179.1"/>
    <property type="molecule type" value="Genomic_DNA"/>
</dbReference>
<dbReference type="PROSITE" id="PS51257">
    <property type="entry name" value="PROKAR_LIPOPROTEIN"/>
    <property type="match status" value="1"/>
</dbReference>
<feature type="signal peptide" evidence="1">
    <location>
        <begin position="1"/>
        <end position="18"/>
    </location>
</feature>
<gene>
    <name evidence="2" type="ORF">C0029_16785</name>
</gene>